<dbReference type="AlphaFoldDB" id="A0ABD2Z0C5"/>
<gene>
    <name evidence="1" type="ORF">ACH5RR_025685</name>
</gene>
<keyword evidence="2" id="KW-1185">Reference proteome</keyword>
<organism evidence="1 2">
    <name type="scientific">Cinchona calisaya</name>
    <dbReference type="NCBI Taxonomy" id="153742"/>
    <lineage>
        <taxon>Eukaryota</taxon>
        <taxon>Viridiplantae</taxon>
        <taxon>Streptophyta</taxon>
        <taxon>Embryophyta</taxon>
        <taxon>Tracheophyta</taxon>
        <taxon>Spermatophyta</taxon>
        <taxon>Magnoliopsida</taxon>
        <taxon>eudicotyledons</taxon>
        <taxon>Gunneridae</taxon>
        <taxon>Pentapetalae</taxon>
        <taxon>asterids</taxon>
        <taxon>lamiids</taxon>
        <taxon>Gentianales</taxon>
        <taxon>Rubiaceae</taxon>
        <taxon>Cinchonoideae</taxon>
        <taxon>Cinchoneae</taxon>
        <taxon>Cinchona</taxon>
    </lineage>
</organism>
<accession>A0ABD2Z0C5</accession>
<sequence length="125" mass="14770">MRPKPIKFRQGMFAGRPLIGGVSSFKVRVNKCRTTDPSTIVSLGYPKVHLAREHRIEREKSIEEELSHHEHEFSTEEVVLLLYQLRGKRSKFLLSMKEKRKLRVILRTPRMYTLNCLLRLLIRVD</sequence>
<dbReference type="Proteomes" id="UP001630127">
    <property type="component" value="Unassembled WGS sequence"/>
</dbReference>
<comment type="caution">
    <text evidence="1">The sequence shown here is derived from an EMBL/GenBank/DDBJ whole genome shotgun (WGS) entry which is preliminary data.</text>
</comment>
<evidence type="ECO:0000313" key="1">
    <source>
        <dbReference type="EMBL" id="KAL3512968.1"/>
    </source>
</evidence>
<name>A0ABD2Z0C5_9GENT</name>
<evidence type="ECO:0000313" key="2">
    <source>
        <dbReference type="Proteomes" id="UP001630127"/>
    </source>
</evidence>
<reference evidence="1 2" key="1">
    <citation type="submission" date="2024-11" db="EMBL/GenBank/DDBJ databases">
        <title>A near-complete genome assembly of Cinchona calisaya.</title>
        <authorList>
            <person name="Lian D.C."/>
            <person name="Zhao X.W."/>
            <person name="Wei L."/>
        </authorList>
    </citation>
    <scope>NUCLEOTIDE SEQUENCE [LARGE SCALE GENOMIC DNA]</scope>
    <source>
        <tissue evidence="1">Nenye</tissue>
    </source>
</reference>
<proteinExistence type="predicted"/>
<dbReference type="EMBL" id="JBJUIK010000011">
    <property type="protein sequence ID" value="KAL3512968.1"/>
    <property type="molecule type" value="Genomic_DNA"/>
</dbReference>
<protein>
    <submittedName>
        <fullName evidence="1">Uncharacterized protein</fullName>
    </submittedName>
</protein>